<protein>
    <submittedName>
        <fullName evidence="7">Ketoacyl_synth_N domain-containing protein</fullName>
    </submittedName>
</protein>
<keyword evidence="4" id="KW-0418">Kinase</keyword>
<dbReference type="GO" id="GO:0043843">
    <property type="term" value="F:ADP-specific glucokinase activity"/>
    <property type="evidence" value="ECO:0007669"/>
    <property type="project" value="TreeGrafter"/>
</dbReference>
<keyword evidence="1" id="KW-0963">Cytoplasm</keyword>
<organism evidence="7">
    <name type="scientific">Echinostoma caproni</name>
    <dbReference type="NCBI Taxonomy" id="27848"/>
    <lineage>
        <taxon>Eukaryota</taxon>
        <taxon>Metazoa</taxon>
        <taxon>Spiralia</taxon>
        <taxon>Lophotrochozoa</taxon>
        <taxon>Platyhelminthes</taxon>
        <taxon>Trematoda</taxon>
        <taxon>Digenea</taxon>
        <taxon>Plagiorchiida</taxon>
        <taxon>Echinostomata</taxon>
        <taxon>Echinostomatoidea</taxon>
        <taxon>Echinostomatidae</taxon>
        <taxon>Echinostoma</taxon>
    </lineage>
</organism>
<dbReference type="InterPro" id="IPR029056">
    <property type="entry name" value="Ribokinase-like"/>
</dbReference>
<dbReference type="SUPFAM" id="SSF53613">
    <property type="entry name" value="Ribokinase-like"/>
    <property type="match status" value="1"/>
</dbReference>
<dbReference type="PANTHER" id="PTHR21208">
    <property type="entry name" value="ADP-DEPENDENT GLUCOKINASE"/>
    <property type="match status" value="1"/>
</dbReference>
<evidence type="ECO:0000256" key="1">
    <source>
        <dbReference type="ARBA" id="ARBA00022490"/>
    </source>
</evidence>
<evidence type="ECO:0000256" key="3">
    <source>
        <dbReference type="ARBA" id="ARBA00022723"/>
    </source>
</evidence>
<dbReference type="GO" id="GO:0005783">
    <property type="term" value="C:endoplasmic reticulum"/>
    <property type="evidence" value="ECO:0007669"/>
    <property type="project" value="TreeGrafter"/>
</dbReference>
<dbReference type="WBParaSite" id="ECPE_0001721001-mRNA-1">
    <property type="protein sequence ID" value="ECPE_0001721001-mRNA-1"/>
    <property type="gene ID" value="ECPE_0001721001"/>
</dbReference>
<dbReference type="GO" id="GO:0006006">
    <property type="term" value="P:glucose metabolic process"/>
    <property type="evidence" value="ECO:0007669"/>
    <property type="project" value="TreeGrafter"/>
</dbReference>
<proteinExistence type="predicted"/>
<evidence type="ECO:0000256" key="4">
    <source>
        <dbReference type="ARBA" id="ARBA00022777"/>
    </source>
</evidence>
<evidence type="ECO:0000313" key="7">
    <source>
        <dbReference type="WBParaSite" id="ECPE_0001721001-mRNA-1"/>
    </source>
</evidence>
<evidence type="ECO:0000256" key="5">
    <source>
        <dbReference type="ARBA" id="ARBA00022842"/>
    </source>
</evidence>
<reference evidence="7" key="1">
    <citation type="submission" date="2016-06" db="UniProtKB">
        <authorList>
            <consortium name="WormBaseParasite"/>
        </authorList>
    </citation>
    <scope>IDENTIFICATION</scope>
</reference>
<keyword evidence="2" id="KW-0808">Transferase</keyword>
<sequence>LLKALGFEPPALSLEQLRAYDHSGELITGENIALSFASGFVSGAAIERPVMNKTLFQHMVHTAANLVPPDWKTRFTSTIVSGVDVFHLEEDVNSTTPIAWWSLGGSAPVMAVRLAAEGAEVSIAARLSARQRSHLPTCIQSLTAPPAFGLPPVPEEDIHLIMEYDAGERWGNLVAPRANR</sequence>
<dbReference type="PROSITE" id="PS51255">
    <property type="entry name" value="ADPK"/>
    <property type="match status" value="1"/>
</dbReference>
<name>A0A183BD81_9TREM</name>
<dbReference type="PANTHER" id="PTHR21208:SF1">
    <property type="entry name" value="ADP-DEPENDENT GLUCOKINASE"/>
    <property type="match status" value="1"/>
</dbReference>
<keyword evidence="6" id="KW-0324">Glycolysis</keyword>
<keyword evidence="5" id="KW-0460">Magnesium</keyword>
<dbReference type="Pfam" id="PF04587">
    <property type="entry name" value="ADP_PFK_GK"/>
    <property type="match status" value="1"/>
</dbReference>
<evidence type="ECO:0000256" key="6">
    <source>
        <dbReference type="ARBA" id="ARBA00023152"/>
    </source>
</evidence>
<keyword evidence="3" id="KW-0479">Metal-binding</keyword>
<dbReference type="GO" id="GO:0046872">
    <property type="term" value="F:metal ion binding"/>
    <property type="evidence" value="ECO:0007669"/>
    <property type="project" value="UniProtKB-KW"/>
</dbReference>
<accession>A0A183BD81</accession>
<dbReference type="AlphaFoldDB" id="A0A183BD81"/>
<dbReference type="InterPro" id="IPR007666">
    <property type="entry name" value="ADP_PFK/GK"/>
</dbReference>
<evidence type="ECO:0000256" key="2">
    <source>
        <dbReference type="ARBA" id="ARBA00022679"/>
    </source>
</evidence>
<dbReference type="GO" id="GO:0006096">
    <property type="term" value="P:glycolytic process"/>
    <property type="evidence" value="ECO:0007669"/>
    <property type="project" value="UniProtKB-KW"/>
</dbReference>